<name>A0A8J3EUH3_9ACTN</name>
<evidence type="ECO:0000259" key="2">
    <source>
        <dbReference type="PROSITE" id="PS01148"/>
    </source>
</evidence>
<dbReference type="SUPFAM" id="SSF64307">
    <property type="entry name" value="SirA-like"/>
    <property type="match status" value="1"/>
</dbReference>
<feature type="domain" description="UPF0033" evidence="2">
    <location>
        <begin position="14"/>
        <end position="38"/>
    </location>
</feature>
<dbReference type="EMBL" id="BMHA01000008">
    <property type="protein sequence ID" value="GGI07211.1"/>
    <property type="molecule type" value="Genomic_DNA"/>
</dbReference>
<evidence type="ECO:0000256" key="1">
    <source>
        <dbReference type="ARBA" id="ARBA00008984"/>
    </source>
</evidence>
<reference evidence="3" key="2">
    <citation type="submission" date="2020-09" db="EMBL/GenBank/DDBJ databases">
        <authorList>
            <person name="Sun Q."/>
            <person name="Zhou Y."/>
        </authorList>
    </citation>
    <scope>NUCLEOTIDE SEQUENCE</scope>
    <source>
        <strain evidence="3">CGMCC 1.14988</strain>
    </source>
</reference>
<dbReference type="Pfam" id="PF01206">
    <property type="entry name" value="TusA"/>
    <property type="match status" value="1"/>
</dbReference>
<protein>
    <recommendedName>
        <fullName evidence="2">UPF0033 domain-containing protein</fullName>
    </recommendedName>
</protein>
<comment type="similarity">
    <text evidence="1">Belongs to the sulfur carrier protein TusA family.</text>
</comment>
<sequence>MTDAPTGREVAVEVDASGMSCPMPVIELAKAVEGVAVGQIVRLLATDPAAKVDVPVWCRMQRQELTGQVERDRVWHFEVRRAH</sequence>
<dbReference type="OrthoDB" id="8636759at2"/>
<dbReference type="Gene3D" id="3.30.110.40">
    <property type="entry name" value="TusA-like domain"/>
    <property type="match status" value="1"/>
</dbReference>
<dbReference type="CDD" id="cd00291">
    <property type="entry name" value="SirA_YedF_YeeD"/>
    <property type="match status" value="1"/>
</dbReference>
<evidence type="ECO:0000313" key="4">
    <source>
        <dbReference type="Proteomes" id="UP000650511"/>
    </source>
</evidence>
<organism evidence="3 4">
    <name type="scientific">Egicoccus halophilus</name>
    <dbReference type="NCBI Taxonomy" id="1670830"/>
    <lineage>
        <taxon>Bacteria</taxon>
        <taxon>Bacillati</taxon>
        <taxon>Actinomycetota</taxon>
        <taxon>Nitriliruptoria</taxon>
        <taxon>Egicoccales</taxon>
        <taxon>Egicoccaceae</taxon>
        <taxon>Egicoccus</taxon>
    </lineage>
</organism>
<dbReference type="PANTHER" id="PTHR33279">
    <property type="entry name" value="SULFUR CARRIER PROTEIN YEDF-RELATED"/>
    <property type="match status" value="1"/>
</dbReference>
<dbReference type="PROSITE" id="PS01148">
    <property type="entry name" value="UPF0033"/>
    <property type="match status" value="1"/>
</dbReference>
<dbReference type="RefSeq" id="WP_130649979.1">
    <property type="nucleotide sequence ID" value="NZ_BMHA01000008.1"/>
</dbReference>
<evidence type="ECO:0000313" key="3">
    <source>
        <dbReference type="EMBL" id="GGI07211.1"/>
    </source>
</evidence>
<gene>
    <name evidence="3" type="ORF">GCM10011354_22950</name>
</gene>
<dbReference type="Proteomes" id="UP000650511">
    <property type="component" value="Unassembled WGS sequence"/>
</dbReference>
<dbReference type="PANTHER" id="PTHR33279:SF6">
    <property type="entry name" value="SULFUR CARRIER PROTEIN YEDF-RELATED"/>
    <property type="match status" value="1"/>
</dbReference>
<accession>A0A8J3EUH3</accession>
<reference evidence="3" key="1">
    <citation type="journal article" date="2014" name="Int. J. Syst. Evol. Microbiol.">
        <title>Complete genome sequence of Corynebacterium casei LMG S-19264T (=DSM 44701T), isolated from a smear-ripened cheese.</title>
        <authorList>
            <consortium name="US DOE Joint Genome Institute (JGI-PGF)"/>
            <person name="Walter F."/>
            <person name="Albersmeier A."/>
            <person name="Kalinowski J."/>
            <person name="Ruckert C."/>
        </authorList>
    </citation>
    <scope>NUCLEOTIDE SEQUENCE</scope>
    <source>
        <strain evidence="3">CGMCC 1.14988</strain>
    </source>
</reference>
<keyword evidence="4" id="KW-1185">Reference proteome</keyword>
<dbReference type="InterPro" id="IPR036868">
    <property type="entry name" value="TusA-like_sf"/>
</dbReference>
<proteinExistence type="inferred from homology"/>
<dbReference type="AlphaFoldDB" id="A0A8J3EUH3"/>
<dbReference type="InterPro" id="IPR001455">
    <property type="entry name" value="TusA-like"/>
</dbReference>
<comment type="caution">
    <text evidence="3">The sequence shown here is derived from an EMBL/GenBank/DDBJ whole genome shotgun (WGS) entry which is preliminary data.</text>
</comment>